<keyword evidence="8 11" id="KW-0407">Ion channel</keyword>
<keyword evidence="11" id="KW-0915">Sodium</keyword>
<comment type="caution">
    <text evidence="12">The sequence shown here is derived from an EMBL/GenBank/DDBJ whole genome shotgun (WGS) entry which is preliminary data.</text>
</comment>
<dbReference type="PATRIC" id="fig|999422.3.peg.824"/>
<gene>
    <name evidence="11" type="primary">fluC</name>
    <name evidence="11" type="synonym">crcB</name>
    <name evidence="12" type="ORF">HMPREF9944_00803</name>
</gene>
<dbReference type="GO" id="GO:0005886">
    <property type="term" value="C:plasma membrane"/>
    <property type="evidence" value="ECO:0007669"/>
    <property type="project" value="UniProtKB-SubCell"/>
</dbReference>
<name>H1HKV9_9BACT</name>
<reference evidence="12 13" key="1">
    <citation type="submission" date="2011-12" db="EMBL/GenBank/DDBJ databases">
        <title>The Genome Sequence of Prevotella maculosa OT 289.</title>
        <authorList>
            <consortium name="The Broad Institute Genome Sequencing Platform"/>
            <person name="Earl A."/>
            <person name="Ward D."/>
            <person name="Feldgarden M."/>
            <person name="Gevers D."/>
            <person name="Izard J."/>
            <person name="Blanton J.M."/>
            <person name="Mathney J."/>
            <person name="Tanner A.C."/>
            <person name="Dewhirst F.E."/>
            <person name="Young S.K."/>
            <person name="Zeng Q."/>
            <person name="Gargeya S."/>
            <person name="Fitzgerald M."/>
            <person name="Haas B."/>
            <person name="Abouelleil A."/>
            <person name="Alvarado L."/>
            <person name="Arachchi H.M."/>
            <person name="Berlin A."/>
            <person name="Chapman S.B."/>
            <person name="Gearin G."/>
            <person name="Goldberg J."/>
            <person name="Griggs A."/>
            <person name="Gujja S."/>
            <person name="Hansen M."/>
            <person name="Heiman D."/>
            <person name="Howarth C."/>
            <person name="Larimer J."/>
            <person name="Lui A."/>
            <person name="MacDonald P.J.P."/>
            <person name="McCowen C."/>
            <person name="Montmayeur A."/>
            <person name="Murphy C."/>
            <person name="Neiman D."/>
            <person name="Pearson M."/>
            <person name="Priest M."/>
            <person name="Roberts A."/>
            <person name="Saif S."/>
            <person name="Shea T."/>
            <person name="Sisk P."/>
            <person name="Stolte C."/>
            <person name="Sykes S."/>
            <person name="Wortman J."/>
            <person name="Nusbaum C."/>
            <person name="Birren B."/>
        </authorList>
    </citation>
    <scope>NUCLEOTIDE SEQUENCE [LARGE SCALE GENOMIC DNA]</scope>
    <source>
        <strain evidence="12 13">OT 289</strain>
    </source>
</reference>
<feature type="binding site" evidence="11">
    <location>
        <position position="76"/>
    </location>
    <ligand>
        <name>Na(+)</name>
        <dbReference type="ChEBI" id="CHEBI:29101"/>
        <note>structural</note>
    </ligand>
</feature>
<dbReference type="EMBL" id="AGEK01000016">
    <property type="protein sequence ID" value="EHO73210.1"/>
    <property type="molecule type" value="Genomic_DNA"/>
</dbReference>
<keyword evidence="6 11" id="KW-0406">Ion transport</keyword>
<dbReference type="NCBIfam" id="TIGR00494">
    <property type="entry name" value="crcB"/>
    <property type="match status" value="1"/>
</dbReference>
<dbReference type="PANTHER" id="PTHR28259">
    <property type="entry name" value="FLUORIDE EXPORT PROTEIN 1-RELATED"/>
    <property type="match status" value="1"/>
</dbReference>
<protein>
    <recommendedName>
        <fullName evidence="11">Fluoride-specific ion channel FluC</fullName>
    </recommendedName>
</protein>
<feature type="transmembrane region" description="Helical" evidence="11">
    <location>
        <begin position="96"/>
        <end position="119"/>
    </location>
</feature>
<dbReference type="STRING" id="999422.HMPREF9944_00803"/>
<dbReference type="PANTHER" id="PTHR28259:SF1">
    <property type="entry name" value="FLUORIDE EXPORT PROTEIN 1-RELATED"/>
    <property type="match status" value="1"/>
</dbReference>
<dbReference type="HAMAP" id="MF_00454">
    <property type="entry name" value="FluC"/>
    <property type="match status" value="1"/>
</dbReference>
<comment type="activity regulation">
    <text evidence="11">Na(+) is not transported, but it plays an essential structural role and its presence is essential for fluoride channel function.</text>
</comment>
<evidence type="ECO:0000256" key="2">
    <source>
        <dbReference type="ARBA" id="ARBA00022475"/>
    </source>
</evidence>
<dbReference type="GO" id="GO:0140114">
    <property type="term" value="P:cellular detoxification of fluoride"/>
    <property type="evidence" value="ECO:0007669"/>
    <property type="project" value="UniProtKB-UniRule"/>
</dbReference>
<evidence type="ECO:0000313" key="13">
    <source>
        <dbReference type="Proteomes" id="UP000003167"/>
    </source>
</evidence>
<sequence length="125" mass="13440">MIRSILCIAAGGALGSVSRWLLPKLLQGTFLSVFPLGTMTVNLLGCLLIGLFYGIADRGTGIQEGWKLFLTVGFCGGFTTFSTFCNESLTLLRAHQLWQATAYIGGSVFLGIIAVYAGLQIIRLF</sequence>
<evidence type="ECO:0000256" key="4">
    <source>
        <dbReference type="ARBA" id="ARBA00022692"/>
    </source>
</evidence>
<dbReference type="InterPro" id="IPR003691">
    <property type="entry name" value="FluC"/>
</dbReference>
<dbReference type="AlphaFoldDB" id="H1HKV9"/>
<evidence type="ECO:0000313" key="12">
    <source>
        <dbReference type="EMBL" id="EHO73210.1"/>
    </source>
</evidence>
<dbReference type="Pfam" id="PF02537">
    <property type="entry name" value="CRCB"/>
    <property type="match status" value="1"/>
</dbReference>
<accession>H1HKV9</accession>
<keyword evidence="11" id="KW-0479">Metal-binding</keyword>
<comment type="subcellular location">
    <subcellularLocation>
        <location evidence="1 11">Cell membrane</location>
        <topology evidence="1 11">Multi-pass membrane protein</topology>
    </subcellularLocation>
</comment>
<keyword evidence="2 11" id="KW-1003">Cell membrane</keyword>
<keyword evidence="13" id="KW-1185">Reference proteome</keyword>
<organism evidence="12 13">
    <name type="scientific">Segatella maculosa OT 289</name>
    <dbReference type="NCBI Taxonomy" id="999422"/>
    <lineage>
        <taxon>Bacteria</taxon>
        <taxon>Pseudomonadati</taxon>
        <taxon>Bacteroidota</taxon>
        <taxon>Bacteroidia</taxon>
        <taxon>Bacteroidales</taxon>
        <taxon>Prevotellaceae</taxon>
        <taxon>Segatella</taxon>
    </lineage>
</organism>
<comment type="function">
    <text evidence="11">Fluoride-specific ion channel. Important for reducing fluoride concentration in the cell, thus reducing its toxicity.</text>
</comment>
<feature type="transmembrane region" description="Helical" evidence="11">
    <location>
        <begin position="29"/>
        <end position="53"/>
    </location>
</feature>
<keyword evidence="4 11" id="KW-0812">Transmembrane</keyword>
<evidence type="ECO:0000256" key="6">
    <source>
        <dbReference type="ARBA" id="ARBA00023065"/>
    </source>
</evidence>
<evidence type="ECO:0000256" key="7">
    <source>
        <dbReference type="ARBA" id="ARBA00023136"/>
    </source>
</evidence>
<keyword evidence="7 11" id="KW-0472">Membrane</keyword>
<keyword evidence="11" id="KW-0813">Transport</keyword>
<dbReference type="GO" id="GO:0062054">
    <property type="term" value="F:fluoride channel activity"/>
    <property type="evidence" value="ECO:0007669"/>
    <property type="project" value="UniProtKB-UniRule"/>
</dbReference>
<keyword evidence="3" id="KW-0997">Cell inner membrane</keyword>
<evidence type="ECO:0000256" key="1">
    <source>
        <dbReference type="ARBA" id="ARBA00004651"/>
    </source>
</evidence>
<dbReference type="HOGENOM" id="CLU_114342_3_2_10"/>
<evidence type="ECO:0000256" key="3">
    <source>
        <dbReference type="ARBA" id="ARBA00022519"/>
    </source>
</evidence>
<comment type="catalytic activity">
    <reaction evidence="10">
        <text>fluoride(in) = fluoride(out)</text>
        <dbReference type="Rhea" id="RHEA:76159"/>
        <dbReference type="ChEBI" id="CHEBI:17051"/>
    </reaction>
    <physiologicalReaction direction="left-to-right" evidence="10">
        <dbReference type="Rhea" id="RHEA:76160"/>
    </physiologicalReaction>
</comment>
<proteinExistence type="inferred from homology"/>
<keyword evidence="5 11" id="KW-1133">Transmembrane helix</keyword>
<dbReference type="Proteomes" id="UP000003167">
    <property type="component" value="Unassembled WGS sequence"/>
</dbReference>
<evidence type="ECO:0000256" key="9">
    <source>
        <dbReference type="ARBA" id="ARBA00035120"/>
    </source>
</evidence>
<evidence type="ECO:0000256" key="10">
    <source>
        <dbReference type="ARBA" id="ARBA00035585"/>
    </source>
</evidence>
<feature type="binding site" evidence="11">
    <location>
        <position position="79"/>
    </location>
    <ligand>
        <name>Na(+)</name>
        <dbReference type="ChEBI" id="CHEBI:29101"/>
        <note>structural</note>
    </ligand>
</feature>
<feature type="transmembrane region" description="Helical" evidence="11">
    <location>
        <begin position="65"/>
        <end position="84"/>
    </location>
</feature>
<evidence type="ECO:0000256" key="5">
    <source>
        <dbReference type="ARBA" id="ARBA00022989"/>
    </source>
</evidence>
<comment type="similarity">
    <text evidence="9 11">Belongs to the fluoride channel Fluc/FEX (TC 1.A.43) family.</text>
</comment>
<evidence type="ECO:0000256" key="11">
    <source>
        <dbReference type="HAMAP-Rule" id="MF_00454"/>
    </source>
</evidence>
<dbReference type="GO" id="GO:0046872">
    <property type="term" value="F:metal ion binding"/>
    <property type="evidence" value="ECO:0007669"/>
    <property type="project" value="UniProtKB-KW"/>
</dbReference>
<evidence type="ECO:0000256" key="8">
    <source>
        <dbReference type="ARBA" id="ARBA00023303"/>
    </source>
</evidence>